<protein>
    <recommendedName>
        <fullName evidence="4">Bap-like</fullName>
    </recommendedName>
</protein>
<evidence type="ECO:0008006" key="4">
    <source>
        <dbReference type="Google" id="ProtNLM"/>
    </source>
</evidence>
<gene>
    <name evidence="2" type="ORF">TVAG_025760</name>
</gene>
<dbReference type="InParanoid" id="A2F0J8"/>
<reference evidence="2" key="1">
    <citation type="submission" date="2006-10" db="EMBL/GenBank/DDBJ databases">
        <authorList>
            <person name="Amadeo P."/>
            <person name="Zhao Q."/>
            <person name="Wortman J."/>
            <person name="Fraser-Liggett C."/>
            <person name="Carlton J."/>
        </authorList>
    </citation>
    <scope>NUCLEOTIDE SEQUENCE</scope>
    <source>
        <strain evidence="2">G3</strain>
    </source>
</reference>
<dbReference type="RefSeq" id="XP_001314219.1">
    <property type="nucleotide sequence ID" value="XM_001314205.1"/>
</dbReference>
<dbReference type="EMBL" id="DS113563">
    <property type="protein sequence ID" value="EAY01578.1"/>
    <property type="molecule type" value="Genomic_DNA"/>
</dbReference>
<dbReference type="Proteomes" id="UP000001542">
    <property type="component" value="Unassembled WGS sequence"/>
</dbReference>
<dbReference type="VEuPathDB" id="TrichDB:TVAGG3_0328800"/>
<reference evidence="2" key="2">
    <citation type="journal article" date="2007" name="Science">
        <title>Draft genome sequence of the sexually transmitted pathogen Trichomonas vaginalis.</title>
        <authorList>
            <person name="Carlton J.M."/>
            <person name="Hirt R.P."/>
            <person name="Silva J.C."/>
            <person name="Delcher A.L."/>
            <person name="Schatz M."/>
            <person name="Zhao Q."/>
            <person name="Wortman J.R."/>
            <person name="Bidwell S.L."/>
            <person name="Alsmark U.C.M."/>
            <person name="Besteiro S."/>
            <person name="Sicheritz-Ponten T."/>
            <person name="Noel C.J."/>
            <person name="Dacks J.B."/>
            <person name="Foster P.G."/>
            <person name="Simillion C."/>
            <person name="Van de Peer Y."/>
            <person name="Miranda-Saavedra D."/>
            <person name="Barton G.J."/>
            <person name="Westrop G.D."/>
            <person name="Mueller S."/>
            <person name="Dessi D."/>
            <person name="Fiori P.L."/>
            <person name="Ren Q."/>
            <person name="Paulsen I."/>
            <person name="Zhang H."/>
            <person name="Bastida-Corcuera F.D."/>
            <person name="Simoes-Barbosa A."/>
            <person name="Brown M.T."/>
            <person name="Hayes R.D."/>
            <person name="Mukherjee M."/>
            <person name="Okumura C.Y."/>
            <person name="Schneider R."/>
            <person name="Smith A.J."/>
            <person name="Vanacova S."/>
            <person name="Villalvazo M."/>
            <person name="Haas B.J."/>
            <person name="Pertea M."/>
            <person name="Feldblyum T.V."/>
            <person name="Utterback T.R."/>
            <person name="Shu C.L."/>
            <person name="Osoegawa K."/>
            <person name="de Jong P.J."/>
            <person name="Hrdy I."/>
            <person name="Horvathova L."/>
            <person name="Zubacova Z."/>
            <person name="Dolezal P."/>
            <person name="Malik S.B."/>
            <person name="Logsdon J.M. Jr."/>
            <person name="Henze K."/>
            <person name="Gupta A."/>
            <person name="Wang C.C."/>
            <person name="Dunne R.L."/>
            <person name="Upcroft J.A."/>
            <person name="Upcroft P."/>
            <person name="White O."/>
            <person name="Salzberg S.L."/>
            <person name="Tang P."/>
            <person name="Chiu C.-H."/>
            <person name="Lee Y.-S."/>
            <person name="Embley T.M."/>
            <person name="Coombs G.H."/>
            <person name="Mottram J.C."/>
            <person name="Tachezy J."/>
            <person name="Fraser-Liggett C.M."/>
            <person name="Johnson P.J."/>
        </authorList>
    </citation>
    <scope>NUCLEOTIDE SEQUENCE [LARGE SCALE GENOMIC DNA]</scope>
    <source>
        <strain evidence="2">G3</strain>
    </source>
</reference>
<proteinExistence type="predicted"/>
<sequence>MHEVHLKIPIPVDLPVGNNKLQVYAKDEKGQTSTIKTYSFSLKPITKITLVNVICERSDVNPGEWVIFQGRIRYPGPIPQTMPSFKFKFDDAEINMELFLNADDQDNTYFKAYCSPPDNAQNGVHETKVWAIYNDQKSNEVSFNITYDTQTDEDWKTPTPKPDIPPSIDIPGGIQKEYKPSEFITFDITVYDDNGFTIYYIFDRDESQEHKYGERHAASARKGVSLQCRIDIPDNLDLGLHYLDVYAKDDKGQKSNIRYFSFQLISESRVQLDYLEITPLEIGKKGTLKGEFRHNTNGEKVDFFIEFYEYKLSLGSETYNPTSGRWQSFSKIFDVTESISIGSYKAYVSAVDVSGDVSDKVPIDVVVTGNKPERTPTPEQPVEDLNTKMETPDINEKYEKGSNIELLVKVISHTDFSVYYKFDDGTEQKGSGNYPETTAEGTPIPVKITVPSTLNEGEQHKLTIYAKDKENRYSIKYTYKITIIEDPRPVLTNPQIEPSEISTLYMEPPPSLKFTLSHPKSGSTVNVYYKFETNSF</sequence>
<keyword evidence="3" id="KW-1185">Reference proteome</keyword>
<dbReference type="KEGG" id="tva:4759404"/>
<evidence type="ECO:0000256" key="1">
    <source>
        <dbReference type="SAM" id="MobiDB-lite"/>
    </source>
</evidence>
<evidence type="ECO:0000313" key="3">
    <source>
        <dbReference type="Proteomes" id="UP000001542"/>
    </source>
</evidence>
<accession>A2F0J8</accession>
<name>A2F0J8_TRIV3</name>
<feature type="region of interest" description="Disordered" evidence="1">
    <location>
        <begin position="151"/>
        <end position="172"/>
    </location>
</feature>
<dbReference type="AlphaFoldDB" id="A2F0J8"/>
<dbReference type="VEuPathDB" id="TrichDB:TVAG_025760"/>
<organism evidence="2 3">
    <name type="scientific">Trichomonas vaginalis (strain ATCC PRA-98 / G3)</name>
    <dbReference type="NCBI Taxonomy" id="412133"/>
    <lineage>
        <taxon>Eukaryota</taxon>
        <taxon>Metamonada</taxon>
        <taxon>Parabasalia</taxon>
        <taxon>Trichomonadida</taxon>
        <taxon>Trichomonadidae</taxon>
        <taxon>Trichomonas</taxon>
    </lineage>
</organism>
<evidence type="ECO:0000313" key="2">
    <source>
        <dbReference type="EMBL" id="EAY01578.1"/>
    </source>
</evidence>